<keyword evidence="1" id="KW-0472">Membrane</keyword>
<keyword evidence="3" id="KW-1185">Reference proteome</keyword>
<dbReference type="EMBL" id="FXXP01000002">
    <property type="protein sequence ID" value="SMX29488.1"/>
    <property type="molecule type" value="Genomic_DNA"/>
</dbReference>
<proteinExistence type="predicted"/>
<accession>A0A238JFP3</accession>
<feature type="transmembrane region" description="Helical" evidence="1">
    <location>
        <begin position="57"/>
        <end position="75"/>
    </location>
</feature>
<keyword evidence="1" id="KW-0812">Transmembrane</keyword>
<feature type="transmembrane region" description="Helical" evidence="1">
    <location>
        <begin position="110"/>
        <end position="132"/>
    </location>
</feature>
<feature type="transmembrane region" description="Helical" evidence="1">
    <location>
        <begin position="34"/>
        <end position="50"/>
    </location>
</feature>
<evidence type="ECO:0000256" key="1">
    <source>
        <dbReference type="SAM" id="Phobius"/>
    </source>
</evidence>
<protein>
    <submittedName>
        <fullName evidence="2">Uncharacterized protein</fullName>
    </submittedName>
</protein>
<gene>
    <name evidence="2" type="ORF">TRP8649_03624</name>
</gene>
<evidence type="ECO:0000313" key="3">
    <source>
        <dbReference type="Proteomes" id="UP000225972"/>
    </source>
</evidence>
<dbReference type="Proteomes" id="UP000225972">
    <property type="component" value="Unassembled WGS sequence"/>
</dbReference>
<evidence type="ECO:0000313" key="2">
    <source>
        <dbReference type="EMBL" id="SMX29488.1"/>
    </source>
</evidence>
<keyword evidence="1" id="KW-1133">Transmembrane helix</keyword>
<feature type="transmembrane region" description="Helical" evidence="1">
    <location>
        <begin position="138"/>
        <end position="159"/>
    </location>
</feature>
<name>A0A238JFP3_9RHOB</name>
<reference evidence="3" key="1">
    <citation type="submission" date="2017-05" db="EMBL/GenBank/DDBJ databases">
        <authorList>
            <person name="Rodrigo-Torres L."/>
            <person name="Arahal R. D."/>
            <person name="Lucena T."/>
        </authorList>
    </citation>
    <scope>NUCLEOTIDE SEQUENCE [LARGE SCALE GENOMIC DNA]</scope>
    <source>
        <strain evidence="3">CECT 8649</strain>
    </source>
</reference>
<dbReference type="AlphaFoldDB" id="A0A238JFP3"/>
<feature type="transmembrane region" description="Helical" evidence="1">
    <location>
        <begin position="81"/>
        <end position="103"/>
    </location>
</feature>
<organism evidence="2 3">
    <name type="scientific">Pelagimonas phthalicica</name>
    <dbReference type="NCBI Taxonomy" id="1037362"/>
    <lineage>
        <taxon>Bacteria</taxon>
        <taxon>Pseudomonadati</taxon>
        <taxon>Pseudomonadota</taxon>
        <taxon>Alphaproteobacteria</taxon>
        <taxon>Rhodobacterales</taxon>
        <taxon>Roseobacteraceae</taxon>
        <taxon>Pelagimonas</taxon>
    </lineage>
</organism>
<sequence>MRIWFTWLGWALWVFLLGLWIRSGAPMTATEAGTWIGSLFALSLLLGVLYPQLVTTALPAAGLAVSLGGVIFSLISHEPPALPELMLLGVTLPISVISALLYLWGARRVILIATLAGAWQIALVHILSTAPITSPFLLFPWIIAPIILTWIVTGALIQWRSYRVKSAR</sequence>